<dbReference type="InterPro" id="IPR001164">
    <property type="entry name" value="ArfGAP_dom"/>
</dbReference>
<organism evidence="3 4">
    <name type="scientific">Cynara cardunculus var. scolymus</name>
    <name type="common">Globe artichoke</name>
    <name type="synonym">Cynara scolymus</name>
    <dbReference type="NCBI Taxonomy" id="59895"/>
    <lineage>
        <taxon>Eukaryota</taxon>
        <taxon>Viridiplantae</taxon>
        <taxon>Streptophyta</taxon>
        <taxon>Embryophyta</taxon>
        <taxon>Tracheophyta</taxon>
        <taxon>Spermatophyta</taxon>
        <taxon>Magnoliopsida</taxon>
        <taxon>eudicotyledons</taxon>
        <taxon>Gunneridae</taxon>
        <taxon>Pentapetalae</taxon>
        <taxon>asterids</taxon>
        <taxon>campanulids</taxon>
        <taxon>Asterales</taxon>
        <taxon>Asteraceae</taxon>
        <taxon>Carduoideae</taxon>
        <taxon>Cardueae</taxon>
        <taxon>Carduinae</taxon>
        <taxon>Cynara</taxon>
    </lineage>
</organism>
<keyword evidence="4" id="KW-1185">Reference proteome</keyword>
<dbReference type="STRING" id="59895.A0A103XV36"/>
<dbReference type="CDD" id="cd08204">
    <property type="entry name" value="ArfGap"/>
    <property type="match status" value="1"/>
</dbReference>
<dbReference type="GO" id="GO:0005096">
    <property type="term" value="F:GTPase activator activity"/>
    <property type="evidence" value="ECO:0007669"/>
    <property type="project" value="InterPro"/>
</dbReference>
<dbReference type="InterPro" id="IPR035892">
    <property type="entry name" value="C2_domain_sf"/>
</dbReference>
<dbReference type="InterPro" id="IPR037278">
    <property type="entry name" value="ARFGAP/RecO"/>
</dbReference>
<name>A0A103XV36_CYNCS</name>
<dbReference type="AlphaFoldDB" id="A0A103XV36"/>
<feature type="domain" description="Arf-GAP" evidence="2">
    <location>
        <begin position="53"/>
        <end position="140"/>
    </location>
</feature>
<dbReference type="SUPFAM" id="SSF57863">
    <property type="entry name" value="ArfGap/RecO-like zinc finger"/>
    <property type="match status" value="1"/>
</dbReference>
<reference evidence="3 4" key="1">
    <citation type="journal article" date="2016" name="Sci. Rep.">
        <title>The genome sequence of the outbreeding globe artichoke constructed de novo incorporating a phase-aware low-pass sequencing strategy of F1 progeny.</title>
        <authorList>
            <person name="Scaglione D."/>
            <person name="Reyes-Chin-Wo S."/>
            <person name="Acquadro A."/>
            <person name="Froenicke L."/>
            <person name="Portis E."/>
            <person name="Beitel C."/>
            <person name="Tirone M."/>
            <person name="Mauro R."/>
            <person name="Lo Monaco A."/>
            <person name="Mauromicale G."/>
            <person name="Faccioli P."/>
            <person name="Cattivelli L."/>
            <person name="Rieseberg L."/>
            <person name="Michelmore R."/>
            <person name="Lanteri S."/>
        </authorList>
    </citation>
    <scope>NUCLEOTIDE SEQUENCE [LARGE SCALE GENOMIC DNA]</scope>
    <source>
        <strain evidence="3">2C</strain>
    </source>
</reference>
<evidence type="ECO:0000256" key="1">
    <source>
        <dbReference type="PROSITE-ProRule" id="PRU00288"/>
    </source>
</evidence>
<comment type="caution">
    <text evidence="3">The sequence shown here is derived from an EMBL/GenBank/DDBJ whole genome shotgun (WGS) entry which is preliminary data.</text>
</comment>
<dbReference type="PROSITE" id="PS50115">
    <property type="entry name" value="ARFGAP"/>
    <property type="match status" value="1"/>
</dbReference>
<dbReference type="PANTHER" id="PTHR46220">
    <property type="entry name" value="ADP-RIBOSYLATION FACTOR GTPASE-ACTIVATING PROTEIN AGD12"/>
    <property type="match status" value="1"/>
</dbReference>
<evidence type="ECO:0000259" key="2">
    <source>
        <dbReference type="PROSITE" id="PS50115"/>
    </source>
</evidence>
<dbReference type="InterPro" id="IPR038508">
    <property type="entry name" value="ArfGAP_dom_sf"/>
</dbReference>
<dbReference type="OMA" id="EIHESMQ"/>
<dbReference type="Pfam" id="PF00168">
    <property type="entry name" value="C2"/>
    <property type="match status" value="2"/>
</dbReference>
<dbReference type="SUPFAM" id="SSF49562">
    <property type="entry name" value="C2 domain (Calcium/lipid-binding domain, CaLB)"/>
    <property type="match status" value="1"/>
</dbReference>
<dbReference type="InterPro" id="IPR000008">
    <property type="entry name" value="C2_dom"/>
</dbReference>
<dbReference type="EMBL" id="LEKV01003834">
    <property type="protein sequence ID" value="KVH97351.1"/>
    <property type="molecule type" value="Genomic_DNA"/>
</dbReference>
<dbReference type="GO" id="GO:0005543">
    <property type="term" value="F:phospholipid binding"/>
    <property type="evidence" value="ECO:0007669"/>
    <property type="project" value="InterPro"/>
</dbReference>
<accession>A0A103XV36</accession>
<dbReference type="InterPro" id="IPR044518">
    <property type="entry name" value="ARF_GAP_AGD11/12/13"/>
</dbReference>
<dbReference type="Pfam" id="PF01412">
    <property type="entry name" value="ArfGap"/>
    <property type="match status" value="1"/>
</dbReference>
<keyword evidence="1" id="KW-0863">Zinc-finger</keyword>
<dbReference type="GO" id="GO:0008270">
    <property type="term" value="F:zinc ion binding"/>
    <property type="evidence" value="ECO:0007669"/>
    <property type="project" value="UniProtKB-KW"/>
</dbReference>
<gene>
    <name evidence="3" type="ORF">Ccrd_000546</name>
</gene>
<dbReference type="Proteomes" id="UP000243975">
    <property type="component" value="Unassembled WGS sequence"/>
</dbReference>
<dbReference type="PANTHER" id="PTHR46220:SF2">
    <property type="entry name" value="ADP-RIBOSYLATION FACTOR GTPASE-ACTIVATING PROTEIN AGD11-RELATED"/>
    <property type="match status" value="1"/>
</dbReference>
<evidence type="ECO:0000313" key="3">
    <source>
        <dbReference type="EMBL" id="KVH97351.1"/>
    </source>
</evidence>
<dbReference type="PRINTS" id="PR00405">
    <property type="entry name" value="REVINTRACTNG"/>
</dbReference>
<keyword evidence="1" id="KW-0479">Metal-binding</keyword>
<proteinExistence type="predicted"/>
<dbReference type="Gramene" id="KVH97351">
    <property type="protein sequence ID" value="KVH97351"/>
    <property type="gene ID" value="Ccrd_000546"/>
</dbReference>
<dbReference type="Gene3D" id="1.10.220.150">
    <property type="entry name" value="Arf GTPase activating protein"/>
    <property type="match status" value="1"/>
</dbReference>
<sequence>MSTTHKKTDSDNVSGDDRILHVVVSQSMAHNKSWQNLSMNRYLKLRLVWVTRSVSFGAFICIKCSGAHRSLGVHISKVLSVNLDEWTHEEVNCVIKCGGNAIVNSKYEACIPYNCRKPRPDSSIEERLEFIRKKYEQQQFLNSNKQICLQQCPSSSLQCASTNFIGAIMDKKNSNSIRMQSIGQAFRNSWRRKEAENKVPAKTSNSTAGMVEFIGLIKVNVVRGTNLAVRDMMTSDPYVILSLGNQIVYDRDTFKADDFMGDGEIDIQPLLSAAKASEKSDPNESSIELAKWVASKDNKDNTVAKDGVITLAKGVVKQEIALKLQNVEKGVLQMELECVPLTQ</sequence>
<protein>
    <recommendedName>
        <fullName evidence="2">Arf-GAP domain-containing protein</fullName>
    </recommendedName>
</protein>
<dbReference type="SMART" id="SM00105">
    <property type="entry name" value="ArfGap"/>
    <property type="match status" value="1"/>
</dbReference>
<keyword evidence="1" id="KW-0862">Zinc</keyword>
<evidence type="ECO:0000313" key="4">
    <source>
        <dbReference type="Proteomes" id="UP000243975"/>
    </source>
</evidence>